<reference evidence="2 3" key="1">
    <citation type="submission" date="2020-08" db="EMBL/GenBank/DDBJ databases">
        <title>Genomic Encyclopedia of Type Strains, Phase IV (KMG-IV): sequencing the most valuable type-strain genomes for metagenomic binning, comparative biology and taxonomic classification.</title>
        <authorList>
            <person name="Goeker M."/>
        </authorList>
    </citation>
    <scope>NUCLEOTIDE SEQUENCE [LARGE SCALE GENOMIC DNA]</scope>
    <source>
        <strain evidence="2 3">DSM 18233</strain>
    </source>
</reference>
<feature type="signal peptide" evidence="1">
    <location>
        <begin position="1"/>
        <end position="16"/>
    </location>
</feature>
<dbReference type="EMBL" id="JACHHN010000007">
    <property type="protein sequence ID" value="MBB5192531.1"/>
    <property type="molecule type" value="Genomic_DNA"/>
</dbReference>
<comment type="caution">
    <text evidence="2">The sequence shown here is derived from an EMBL/GenBank/DDBJ whole genome shotgun (WGS) entry which is preliminary data.</text>
</comment>
<name>A0A840RK53_9NEIS</name>
<evidence type="ECO:0000256" key="1">
    <source>
        <dbReference type="SAM" id="SignalP"/>
    </source>
</evidence>
<dbReference type="AlphaFoldDB" id="A0A840RK53"/>
<gene>
    <name evidence="2" type="ORF">HNQ50_003275</name>
</gene>
<dbReference type="Proteomes" id="UP000543030">
    <property type="component" value="Unassembled WGS sequence"/>
</dbReference>
<dbReference type="RefSeq" id="WP_184102209.1">
    <property type="nucleotide sequence ID" value="NZ_JACHHN010000007.1"/>
</dbReference>
<sequence length="109" mass="11219">MLFLTFCLLISGIAPAQTPIASAHPVNVVQATDTCTHCHEAAPAPKAVHHATASPCCDNTFCSMTPAALLSAALASPPLSGKAIRHPVAMVVQINWLAAPPLPPPRPLA</sequence>
<evidence type="ECO:0000313" key="2">
    <source>
        <dbReference type="EMBL" id="MBB5192531.1"/>
    </source>
</evidence>
<feature type="chain" id="PRO_5032402345" evidence="1">
    <location>
        <begin position="17"/>
        <end position="109"/>
    </location>
</feature>
<evidence type="ECO:0000313" key="3">
    <source>
        <dbReference type="Proteomes" id="UP000543030"/>
    </source>
</evidence>
<keyword evidence="3" id="KW-1185">Reference proteome</keyword>
<keyword evidence="1" id="KW-0732">Signal</keyword>
<protein>
    <submittedName>
        <fullName evidence="2">Uncharacterized protein</fullName>
    </submittedName>
</protein>
<organism evidence="2 3">
    <name type="scientific">Silvimonas terrae</name>
    <dbReference type="NCBI Taxonomy" id="300266"/>
    <lineage>
        <taxon>Bacteria</taxon>
        <taxon>Pseudomonadati</taxon>
        <taxon>Pseudomonadota</taxon>
        <taxon>Betaproteobacteria</taxon>
        <taxon>Neisseriales</taxon>
        <taxon>Chitinibacteraceae</taxon>
        <taxon>Silvimonas</taxon>
    </lineage>
</organism>
<proteinExistence type="predicted"/>
<accession>A0A840RK53</accession>